<evidence type="ECO:0000256" key="8">
    <source>
        <dbReference type="ARBA" id="ARBA00022989"/>
    </source>
</evidence>
<dbReference type="AlphaFoldDB" id="A0A0M4DFQ2"/>
<evidence type="ECO:0000259" key="11">
    <source>
        <dbReference type="Pfam" id="PF21687"/>
    </source>
</evidence>
<dbReference type="GO" id="GO:0009306">
    <property type="term" value="P:protein secretion"/>
    <property type="evidence" value="ECO:0007669"/>
    <property type="project" value="InterPro"/>
</dbReference>
<dbReference type="OrthoDB" id="5398238at2"/>
<comment type="subcellular location">
    <subcellularLocation>
        <location evidence="1">Cell inner membrane</location>
    </subcellularLocation>
</comment>
<name>A0A0M4DFQ2_9BACT</name>
<dbReference type="Pfam" id="PF03934">
    <property type="entry name" value="T2SSK"/>
    <property type="match status" value="1"/>
</dbReference>
<dbReference type="NCBIfam" id="NF037980">
    <property type="entry name" value="T2SS_GspK"/>
    <property type="match status" value="1"/>
</dbReference>
<accession>A0A0M4DFQ2</accession>
<proteinExistence type="inferred from homology"/>
<dbReference type="Pfam" id="PF21687">
    <property type="entry name" value="T2SSK_1st"/>
    <property type="match status" value="1"/>
</dbReference>
<keyword evidence="9" id="KW-0472">Membrane</keyword>
<dbReference type="InterPro" id="IPR049031">
    <property type="entry name" value="T2SSK_SAM-like_1st"/>
</dbReference>
<keyword evidence="13" id="KW-1185">Reference proteome</keyword>
<dbReference type="SUPFAM" id="SSF158544">
    <property type="entry name" value="GspK insert domain-like"/>
    <property type="match status" value="1"/>
</dbReference>
<dbReference type="InterPro" id="IPR038072">
    <property type="entry name" value="GspK_central_sf"/>
</dbReference>
<dbReference type="RefSeq" id="WP_053549570.1">
    <property type="nucleotide sequence ID" value="NZ_CP010802.1"/>
</dbReference>
<dbReference type="SUPFAM" id="SSF54523">
    <property type="entry name" value="Pili subunits"/>
    <property type="match status" value="1"/>
</dbReference>
<keyword evidence="5" id="KW-0997">Cell inner membrane</keyword>
<evidence type="ECO:0000259" key="10">
    <source>
        <dbReference type="Pfam" id="PF03934"/>
    </source>
</evidence>
<evidence type="ECO:0000256" key="1">
    <source>
        <dbReference type="ARBA" id="ARBA00004533"/>
    </source>
</evidence>
<evidence type="ECO:0000256" key="5">
    <source>
        <dbReference type="ARBA" id="ARBA00022519"/>
    </source>
</evidence>
<dbReference type="InterPro" id="IPR049179">
    <property type="entry name" value="T2SSK_SAM-like_2nd"/>
</dbReference>
<dbReference type="InterPro" id="IPR045584">
    <property type="entry name" value="Pilin-like"/>
</dbReference>
<evidence type="ECO:0000313" key="12">
    <source>
        <dbReference type="EMBL" id="ALC15357.1"/>
    </source>
</evidence>
<keyword evidence="8" id="KW-1133">Transmembrane helix</keyword>
<gene>
    <name evidence="12" type="primary">gspK</name>
    <name evidence="12" type="ORF">DSOUD_0568</name>
</gene>
<feature type="domain" description="T2SS protein K first SAM-like" evidence="11">
    <location>
        <begin position="102"/>
        <end position="217"/>
    </location>
</feature>
<evidence type="ECO:0000313" key="13">
    <source>
        <dbReference type="Proteomes" id="UP000057158"/>
    </source>
</evidence>
<dbReference type="Proteomes" id="UP000057158">
    <property type="component" value="Chromosome"/>
</dbReference>
<dbReference type="PATRIC" id="fig|1603606.3.peg.618"/>
<dbReference type="Gene3D" id="3.30.1300.30">
    <property type="entry name" value="GSPII I/J protein-like"/>
    <property type="match status" value="1"/>
</dbReference>
<dbReference type="PIRSF" id="PIRSF002786">
    <property type="entry name" value="XcpX"/>
    <property type="match status" value="1"/>
</dbReference>
<keyword evidence="6" id="KW-0812">Transmembrane</keyword>
<evidence type="ECO:0000256" key="4">
    <source>
        <dbReference type="ARBA" id="ARBA00022475"/>
    </source>
</evidence>
<dbReference type="STRING" id="1603606.DSOUD_0568"/>
<evidence type="ECO:0000256" key="6">
    <source>
        <dbReference type="ARBA" id="ARBA00022692"/>
    </source>
</evidence>
<reference evidence="12 13" key="1">
    <citation type="submission" date="2015-07" db="EMBL/GenBank/DDBJ databases">
        <title>Isolation and Genomic Characterization of a Novel Halophilic Metal-Reducing Deltaproteobacterium from the Deep Subsurface.</title>
        <authorList>
            <person name="Badalamenti J.P."/>
            <person name="Summers Z.M."/>
            <person name="Gralnick J.A."/>
            <person name="Bond D.R."/>
        </authorList>
    </citation>
    <scope>NUCLEOTIDE SEQUENCE [LARGE SCALE GENOMIC DNA]</scope>
    <source>
        <strain evidence="12 13">WTL</strain>
    </source>
</reference>
<keyword evidence="4" id="KW-1003">Cell membrane</keyword>
<organism evidence="12 13">
    <name type="scientific">Desulfuromonas soudanensis</name>
    <dbReference type="NCBI Taxonomy" id="1603606"/>
    <lineage>
        <taxon>Bacteria</taxon>
        <taxon>Pseudomonadati</taxon>
        <taxon>Thermodesulfobacteriota</taxon>
        <taxon>Desulfuromonadia</taxon>
        <taxon>Desulfuromonadales</taxon>
        <taxon>Desulfuromonadaceae</taxon>
        <taxon>Desulfuromonas</taxon>
    </lineage>
</organism>
<protein>
    <submittedName>
        <fullName evidence="12">Type II secretion system protein GspK</fullName>
    </submittedName>
</protein>
<keyword evidence="3" id="KW-0813">Transport</keyword>
<dbReference type="KEGG" id="des:DSOUD_0568"/>
<feature type="domain" description="T2SS protein K second SAM-like" evidence="10">
    <location>
        <begin position="223"/>
        <end position="291"/>
    </location>
</feature>
<evidence type="ECO:0000256" key="3">
    <source>
        <dbReference type="ARBA" id="ARBA00022448"/>
    </source>
</evidence>
<dbReference type="GO" id="GO:0005886">
    <property type="term" value="C:plasma membrane"/>
    <property type="evidence" value="ECO:0007669"/>
    <property type="project" value="UniProtKB-SubCell"/>
</dbReference>
<keyword evidence="7" id="KW-0653">Protein transport</keyword>
<dbReference type="InterPro" id="IPR005628">
    <property type="entry name" value="GspK"/>
</dbReference>
<evidence type="ECO:0000256" key="9">
    <source>
        <dbReference type="ARBA" id="ARBA00023136"/>
    </source>
</evidence>
<dbReference type="PANTHER" id="PTHR38831">
    <property type="entry name" value="TYPE II SECRETION SYSTEM PROTEIN K"/>
    <property type="match status" value="1"/>
</dbReference>
<dbReference type="EMBL" id="CP010802">
    <property type="protein sequence ID" value="ALC15357.1"/>
    <property type="molecule type" value="Genomic_DNA"/>
</dbReference>
<sequence length="328" mass="35736">MTSVLREERGMALLLVLMIVAMLAALLTEFAFSTLVDLRLTETFRDSTRAYYLSKGGVTVGRVLLQSDTNDYDAGNEMWAQGVANYPVGDGFLSVSIEDQGGKLDINNLWNRIGKNPDSTRVRQVYELFSLLGLPEPENLVAALVDWLDEGDEETTEINLGLNDPPINARGVEAPYYLRLDAPYPSRNGRITSIEELRLIRGFTPEVLKQVAPHLTVNGSTTINVNTASPQVLAAVIAGGTITTMADAENAAELIAAQRQVEPIKNISEIKNIQGISAGDYSRISTAGLTVKSDTYRIDSEGGVGDGVRRIEAFVQKTGDKLLYIKVN</sequence>
<dbReference type="Gene3D" id="1.10.40.60">
    <property type="entry name" value="EpsJ-like"/>
    <property type="match status" value="2"/>
</dbReference>
<evidence type="ECO:0000256" key="2">
    <source>
        <dbReference type="ARBA" id="ARBA00007246"/>
    </source>
</evidence>
<evidence type="ECO:0000256" key="7">
    <source>
        <dbReference type="ARBA" id="ARBA00022927"/>
    </source>
</evidence>
<dbReference type="PANTHER" id="PTHR38831:SF2">
    <property type="entry name" value="TYPE II SECRETION SYSTEM PROTEIN K"/>
    <property type="match status" value="1"/>
</dbReference>
<comment type="similarity">
    <text evidence="2">Belongs to the GSP K family.</text>
</comment>